<keyword evidence="6" id="KW-1185">Reference proteome</keyword>
<dbReference type="InterPro" id="IPR058530">
    <property type="entry name" value="Baseplate_J-like_C"/>
</dbReference>
<evidence type="ECO:0000313" key="5">
    <source>
        <dbReference type="EMBL" id="AJP73173.1"/>
    </source>
</evidence>
<feature type="domain" description="Baseplate J-like central" evidence="3">
    <location>
        <begin position="193"/>
        <end position="265"/>
    </location>
</feature>
<dbReference type="EMBL" id="CP010836">
    <property type="protein sequence ID" value="AJP73173.1"/>
    <property type="molecule type" value="Genomic_DNA"/>
</dbReference>
<name>A0A7U4JAD8_9SPHN</name>
<dbReference type="PANTHER" id="PTHR37829:SF3">
    <property type="entry name" value="PROTEIN JAYE-RELATED"/>
    <property type="match status" value="1"/>
</dbReference>
<evidence type="ECO:0000259" key="3">
    <source>
        <dbReference type="Pfam" id="PF26078"/>
    </source>
</evidence>
<accession>A0A7U4JAD8</accession>
<dbReference type="Pfam" id="PF26078">
    <property type="entry name" value="Baseplate_J_M"/>
    <property type="match status" value="1"/>
</dbReference>
<evidence type="ECO:0008006" key="7">
    <source>
        <dbReference type="Google" id="ProtNLM"/>
    </source>
</evidence>
<evidence type="ECO:0000256" key="1">
    <source>
        <dbReference type="ARBA" id="ARBA00038087"/>
    </source>
</evidence>
<evidence type="ECO:0000259" key="4">
    <source>
        <dbReference type="Pfam" id="PF26079"/>
    </source>
</evidence>
<dbReference type="Pfam" id="PF04865">
    <property type="entry name" value="Baseplate_J"/>
    <property type="match status" value="1"/>
</dbReference>
<reference evidence="5 6" key="2">
    <citation type="submission" date="2015-02" db="EMBL/GenBank/DDBJ databases">
        <title>The complete genome of Sphingomonas hengshuiensis sp. WHSC-8 isolated from soil of Hengshui Lake.</title>
        <authorList>
            <person name="Wei S."/>
            <person name="Guo J."/>
            <person name="Su C."/>
            <person name="Wu R."/>
            <person name="Zhang Z."/>
            <person name="Liang K."/>
            <person name="Li H."/>
            <person name="Wang T."/>
            <person name="Liu H."/>
            <person name="Zhang C."/>
            <person name="Li Z."/>
            <person name="Wang Q."/>
            <person name="Meng J."/>
        </authorList>
    </citation>
    <scope>NUCLEOTIDE SEQUENCE [LARGE SCALE GENOMIC DNA]</scope>
    <source>
        <strain evidence="5 6">WHSC-8</strain>
    </source>
</reference>
<dbReference type="KEGG" id="sphi:TS85_17325"/>
<evidence type="ECO:0000259" key="2">
    <source>
        <dbReference type="Pfam" id="PF04865"/>
    </source>
</evidence>
<dbReference type="Pfam" id="PF26079">
    <property type="entry name" value="Baseplate_J_C"/>
    <property type="match status" value="1"/>
</dbReference>
<gene>
    <name evidence="5" type="ORF">TS85_17325</name>
</gene>
<reference evidence="5 6" key="1">
    <citation type="journal article" date="2015" name="Int. J. Syst. Evol. Microbiol.">
        <title>Sphingomonas hengshuiensis sp. nov., isolated from lake wetland.</title>
        <authorList>
            <person name="Wei S."/>
            <person name="Wang T."/>
            <person name="Liu H."/>
            <person name="Zhang C."/>
            <person name="Guo J."/>
            <person name="Wang Q."/>
            <person name="Liang K."/>
            <person name="Zhang Z."/>
        </authorList>
    </citation>
    <scope>NUCLEOTIDE SEQUENCE [LARGE SCALE GENOMIC DNA]</scope>
    <source>
        <strain evidence="5 6">WHSC-8</strain>
    </source>
</reference>
<dbReference type="InterPro" id="IPR006949">
    <property type="entry name" value="Barrel_Baseplate_J-like"/>
</dbReference>
<dbReference type="Proteomes" id="UP000032300">
    <property type="component" value="Chromosome"/>
</dbReference>
<organism evidence="5 6">
    <name type="scientific">Sphingomonas hengshuiensis</name>
    <dbReference type="NCBI Taxonomy" id="1609977"/>
    <lineage>
        <taxon>Bacteria</taxon>
        <taxon>Pseudomonadati</taxon>
        <taxon>Pseudomonadota</taxon>
        <taxon>Alphaproteobacteria</taxon>
        <taxon>Sphingomonadales</taxon>
        <taxon>Sphingomonadaceae</taxon>
        <taxon>Sphingomonas</taxon>
    </lineage>
</organism>
<dbReference type="RefSeq" id="WP_044333869.1">
    <property type="nucleotide sequence ID" value="NZ_CP010836.1"/>
</dbReference>
<comment type="similarity">
    <text evidence="1">Belongs to the Mu gp47/PBSX XkdT family.</text>
</comment>
<protein>
    <recommendedName>
        <fullName evidence="7">Baseplate J protein</fullName>
    </recommendedName>
</protein>
<proteinExistence type="inferred from homology"/>
<dbReference type="OrthoDB" id="7565172at2"/>
<dbReference type="InterPro" id="IPR058531">
    <property type="entry name" value="Baseplate_J_M"/>
</dbReference>
<feature type="domain" description="Baseplate J-like C-terminal" evidence="4">
    <location>
        <begin position="271"/>
        <end position="348"/>
    </location>
</feature>
<sequence length="348" mass="35901">MSFYRPTLSELIARAEADIDARFPGADSRVRRNALNVLARVHAAALHGAYGMIEDASRFLPDVADGARLERWASIYGLVRKPAEAATGSVALTGTNGTVATAGSVLVRADGERYVIASDATIASGVASAEVAAEIASTAAAMVTGQELTFLSPIAGIGATAIVEAPGIGGGVDLETDAGLRARLLARIQAPVRGGAASDYRYWATEVPEVTRAWVYENWDGLGTVKLLFVCDGRADIIPGSGDIAAVEAWIAPRRPVCADVTVAAPIADAIAFDITLTPATDAVKAAVEAALRDLIAREAEPGGTLLISHIREAISTAAGETDHVLNTPSANVTAAAGHMSTFGSVSW</sequence>
<dbReference type="InterPro" id="IPR052399">
    <property type="entry name" value="Phage_Baseplate_Assmbl_Protein"/>
</dbReference>
<evidence type="ECO:0000313" key="6">
    <source>
        <dbReference type="Proteomes" id="UP000032300"/>
    </source>
</evidence>
<dbReference type="AlphaFoldDB" id="A0A7U4JAD8"/>
<feature type="domain" description="Baseplate protein J-like barrel" evidence="2">
    <location>
        <begin position="90"/>
        <end position="170"/>
    </location>
</feature>
<dbReference type="PANTHER" id="PTHR37829">
    <property type="entry name" value="PHAGE-LIKE ELEMENT PBSX PROTEIN XKDT"/>
    <property type="match status" value="1"/>
</dbReference>